<feature type="transmembrane region" description="Helical" evidence="1">
    <location>
        <begin position="82"/>
        <end position="104"/>
    </location>
</feature>
<feature type="transmembrane region" description="Helical" evidence="1">
    <location>
        <begin position="374"/>
        <end position="395"/>
    </location>
</feature>
<evidence type="ECO:0000313" key="3">
    <source>
        <dbReference type="Proteomes" id="UP000034881"/>
    </source>
</evidence>
<feature type="transmembrane region" description="Helical" evidence="1">
    <location>
        <begin position="42"/>
        <end position="62"/>
    </location>
</feature>
<keyword evidence="1" id="KW-0812">Transmembrane</keyword>
<accession>A0A0G0QRA2</accession>
<name>A0A0G0QRA2_9BACT</name>
<keyword evidence="1" id="KW-0472">Membrane</keyword>
<keyword evidence="1" id="KW-1133">Transmembrane helix</keyword>
<feature type="transmembrane region" description="Helical" evidence="1">
    <location>
        <begin position="167"/>
        <end position="189"/>
    </location>
</feature>
<reference evidence="2 3" key="1">
    <citation type="journal article" date="2015" name="Nature">
        <title>rRNA introns, odd ribosomes, and small enigmatic genomes across a large radiation of phyla.</title>
        <authorList>
            <person name="Brown C.T."/>
            <person name="Hug L.A."/>
            <person name="Thomas B.C."/>
            <person name="Sharon I."/>
            <person name="Castelle C.J."/>
            <person name="Singh A."/>
            <person name="Wilkins M.J."/>
            <person name="Williams K.H."/>
            <person name="Banfield J.F."/>
        </authorList>
    </citation>
    <scope>NUCLEOTIDE SEQUENCE [LARGE SCALE GENOMIC DNA]</scope>
</reference>
<proteinExistence type="predicted"/>
<evidence type="ECO:0000313" key="2">
    <source>
        <dbReference type="EMBL" id="KKR42658.1"/>
    </source>
</evidence>
<dbReference type="EMBL" id="LBYB01000001">
    <property type="protein sequence ID" value="KKR42658.1"/>
    <property type="molecule type" value="Genomic_DNA"/>
</dbReference>
<sequence>MTNLKSLRHVNPTTISLLLITVLSLLAYFPLIPYLGFYSDDFFFGYVAHFYGSQGLIESLIIDRPAHGYLLAFLYQLLGDNVLLWHICMFIVRLFGGYALFYLLKKLWPDKLSVITSITLLFLIYPGFLEQPLPLGFGIWILTLTVWTYSVFFTILAIKANKKLKAFLFTFFALILQISVFFLLEFFIGTEILRILLIMYVLKVNFNFLSLNTFRKILSYWKYWSPYVTSMGIFLLWRILIFKSIRPETDINWVMQTYYSNPLWIAKIPLEVLYSGFSTIALSYFLPILIRIPRIPLNASVIALSLGAIAALLLYLYFKTADKWKKDQNLDNSLSVKMLGKQLLIIGLITVTGALIPIIISGRYVRLFYAFDRYTITSIAGASFFLIGFLLYKISSPLRKVIIISLVALSVTTHITNSFLFSLNWDKQKNIWWQLYWRSPKIRDEAMLIFYFPDNINQSLFKNLINKTKWHRIYWVDYQIWAPGNLFFNYEDSPQKHFRGDFLQDIGIPEKIKNQAVDSIKDRNITYVKDFKNTVIISTPNDQSCLWILDGNRLEFPDSSDELLINNIKYSDADKLLQKDNKTSPPSVIFGREPSHNWCYFFQKASLARQLQDWSKLTQLTKEVTENNLQPKDPNEWLPFIEGLIFNKHFLEAEKIINEVLQNNSSKVFYTNLCSLLNRTKTTQINISCQD</sequence>
<comment type="caution">
    <text evidence="2">The sequence shown here is derived from an EMBL/GenBank/DDBJ whole genome shotgun (WGS) entry which is preliminary data.</text>
</comment>
<organism evidence="2 3">
    <name type="scientific">Candidatus Daviesbacteria bacterium GW2011_GWC2_40_12</name>
    <dbReference type="NCBI Taxonomy" id="1618431"/>
    <lineage>
        <taxon>Bacteria</taxon>
        <taxon>Candidatus Daviesiibacteriota</taxon>
    </lineage>
</organism>
<protein>
    <submittedName>
        <fullName evidence="2">Putative membrane protein</fullName>
    </submittedName>
</protein>
<feature type="transmembrane region" description="Helical" evidence="1">
    <location>
        <begin position="15"/>
        <end position="35"/>
    </location>
</feature>
<feature type="transmembrane region" description="Helical" evidence="1">
    <location>
        <begin position="226"/>
        <end position="245"/>
    </location>
</feature>
<feature type="transmembrane region" description="Helical" evidence="1">
    <location>
        <begin position="135"/>
        <end position="158"/>
    </location>
</feature>
<feature type="transmembrane region" description="Helical" evidence="1">
    <location>
        <begin position="401"/>
        <end position="423"/>
    </location>
</feature>
<gene>
    <name evidence="2" type="ORF">UT77_C0001G0109</name>
</gene>
<feature type="transmembrane region" description="Helical" evidence="1">
    <location>
        <begin position="338"/>
        <end position="362"/>
    </location>
</feature>
<feature type="transmembrane region" description="Helical" evidence="1">
    <location>
        <begin position="272"/>
        <end position="290"/>
    </location>
</feature>
<dbReference type="Proteomes" id="UP000034881">
    <property type="component" value="Unassembled WGS sequence"/>
</dbReference>
<feature type="transmembrane region" description="Helical" evidence="1">
    <location>
        <begin position="297"/>
        <end position="318"/>
    </location>
</feature>
<dbReference type="AlphaFoldDB" id="A0A0G0QRA2"/>
<evidence type="ECO:0000256" key="1">
    <source>
        <dbReference type="SAM" id="Phobius"/>
    </source>
</evidence>
<feature type="transmembrane region" description="Helical" evidence="1">
    <location>
        <begin position="111"/>
        <end position="129"/>
    </location>
</feature>